<dbReference type="Proteomes" id="UP000316304">
    <property type="component" value="Unassembled WGS sequence"/>
</dbReference>
<proteinExistence type="predicted"/>
<comment type="caution">
    <text evidence="4">The sequence shown here is derived from an EMBL/GenBank/DDBJ whole genome shotgun (WGS) entry which is preliminary data.</text>
</comment>
<dbReference type="EMBL" id="SJPT01000010">
    <property type="protein sequence ID" value="TWU17666.1"/>
    <property type="molecule type" value="Genomic_DNA"/>
</dbReference>
<dbReference type="InterPro" id="IPR000182">
    <property type="entry name" value="GNAT_dom"/>
</dbReference>
<feature type="domain" description="N-acetyltransferase" evidence="3">
    <location>
        <begin position="9"/>
        <end position="153"/>
    </location>
</feature>
<evidence type="ECO:0000313" key="5">
    <source>
        <dbReference type="Proteomes" id="UP000316304"/>
    </source>
</evidence>
<dbReference type="Pfam" id="PF00583">
    <property type="entry name" value="Acetyltransf_1"/>
    <property type="match status" value="1"/>
</dbReference>
<dbReference type="InterPro" id="IPR006464">
    <property type="entry name" value="AcTrfase_RimI/Ard1"/>
</dbReference>
<dbReference type="AlphaFoldDB" id="A0A5C6C2C8"/>
<keyword evidence="1 4" id="KW-0808">Transferase</keyword>
<dbReference type="GO" id="GO:0008080">
    <property type="term" value="F:N-acetyltransferase activity"/>
    <property type="evidence" value="ECO:0007669"/>
    <property type="project" value="InterPro"/>
</dbReference>
<protein>
    <submittedName>
        <fullName evidence="4">Ribosomal-protein-alanine N-acetyltransferase</fullName>
    </submittedName>
</protein>
<gene>
    <name evidence="4" type="ORF">Pla52o_48810</name>
</gene>
<dbReference type="CDD" id="cd04301">
    <property type="entry name" value="NAT_SF"/>
    <property type="match status" value="1"/>
</dbReference>
<reference evidence="4 5" key="1">
    <citation type="submission" date="2019-02" db="EMBL/GenBank/DDBJ databases">
        <title>Deep-cultivation of Planctomycetes and their phenomic and genomic characterization uncovers novel biology.</title>
        <authorList>
            <person name="Wiegand S."/>
            <person name="Jogler M."/>
            <person name="Boedeker C."/>
            <person name="Pinto D."/>
            <person name="Vollmers J."/>
            <person name="Rivas-Marin E."/>
            <person name="Kohn T."/>
            <person name="Peeters S.H."/>
            <person name="Heuer A."/>
            <person name="Rast P."/>
            <person name="Oberbeckmann S."/>
            <person name="Bunk B."/>
            <person name="Jeske O."/>
            <person name="Meyerdierks A."/>
            <person name="Storesund J.E."/>
            <person name="Kallscheuer N."/>
            <person name="Luecker S."/>
            <person name="Lage O.M."/>
            <person name="Pohl T."/>
            <person name="Merkel B.J."/>
            <person name="Hornburger P."/>
            <person name="Mueller R.-W."/>
            <person name="Bruemmer F."/>
            <person name="Labrenz M."/>
            <person name="Spormann A.M."/>
            <person name="Op Den Camp H."/>
            <person name="Overmann J."/>
            <person name="Amann R."/>
            <person name="Jetten M.S.M."/>
            <person name="Mascher T."/>
            <person name="Medema M.H."/>
            <person name="Devos D.P."/>
            <person name="Kaster A.-K."/>
            <person name="Ovreas L."/>
            <person name="Rohde M."/>
            <person name="Galperin M.Y."/>
            <person name="Jogler C."/>
        </authorList>
    </citation>
    <scope>NUCLEOTIDE SEQUENCE [LARGE SCALE GENOMIC DNA]</scope>
    <source>
        <strain evidence="4 5">Pla52o</strain>
    </source>
</reference>
<keyword evidence="5" id="KW-1185">Reference proteome</keyword>
<evidence type="ECO:0000256" key="1">
    <source>
        <dbReference type="ARBA" id="ARBA00022679"/>
    </source>
</evidence>
<dbReference type="Gene3D" id="3.40.630.30">
    <property type="match status" value="1"/>
</dbReference>
<dbReference type="PANTHER" id="PTHR43072:SF23">
    <property type="entry name" value="UPF0039 PROTEIN C11D3.02C"/>
    <property type="match status" value="1"/>
</dbReference>
<dbReference type="SUPFAM" id="SSF55729">
    <property type="entry name" value="Acyl-CoA N-acyltransferases (Nat)"/>
    <property type="match status" value="1"/>
</dbReference>
<dbReference type="PANTHER" id="PTHR43072">
    <property type="entry name" value="N-ACETYLTRANSFERASE"/>
    <property type="match status" value="1"/>
</dbReference>
<dbReference type="InterPro" id="IPR016181">
    <property type="entry name" value="Acyl_CoA_acyltransferase"/>
</dbReference>
<evidence type="ECO:0000259" key="3">
    <source>
        <dbReference type="PROSITE" id="PS51186"/>
    </source>
</evidence>
<name>A0A5C6C2C8_9BACT</name>
<evidence type="ECO:0000256" key="2">
    <source>
        <dbReference type="ARBA" id="ARBA00023315"/>
    </source>
</evidence>
<keyword evidence="2" id="KW-0012">Acyltransferase</keyword>
<evidence type="ECO:0000313" key="4">
    <source>
        <dbReference type="EMBL" id="TWU17666.1"/>
    </source>
</evidence>
<dbReference type="PROSITE" id="PS51186">
    <property type="entry name" value="GNAT"/>
    <property type="match status" value="1"/>
</dbReference>
<accession>A0A5C6C2C8</accession>
<organism evidence="4 5">
    <name type="scientific">Novipirellula galeiformis</name>
    <dbReference type="NCBI Taxonomy" id="2528004"/>
    <lineage>
        <taxon>Bacteria</taxon>
        <taxon>Pseudomonadati</taxon>
        <taxon>Planctomycetota</taxon>
        <taxon>Planctomycetia</taxon>
        <taxon>Pirellulales</taxon>
        <taxon>Pirellulaceae</taxon>
        <taxon>Novipirellula</taxon>
    </lineage>
</organism>
<sequence length="171" mass="20086">MDTKQAVNTHIRWMIRRDMPAVLGIENKSFEFAWTEDDFIRCLRQRNCIGMVAELDEQVVGFMIYELHKNRLHVLNFAVHPEGRRKGVGHAMLGKLLGKLSHERRNRIMLEVRETNLEAQLFFKSVGFKAISVLRDFYEDTVEDAYLMQFRYQASVEELSQPHNRISRMAG</sequence>
<dbReference type="NCBIfam" id="TIGR01575">
    <property type="entry name" value="rimI"/>
    <property type="match status" value="1"/>
</dbReference>